<keyword evidence="1" id="KW-1133">Transmembrane helix</keyword>
<sequence>MHRRVLLNAELNGVIFTPSIPTYSSWQQVEFTIIMSTCVMIHSYFLSHLISTHFTFLCIFCHITYRITHFFLSSSYLSKMEEVEKKCEQNIIPS</sequence>
<proteinExistence type="evidence at transcript level"/>
<keyword evidence="1" id="KW-0472">Membrane</keyword>
<protein>
    <submittedName>
        <fullName evidence="2">Uncharacterized protein</fullName>
    </submittedName>
</protein>
<reference evidence="2" key="1">
    <citation type="submission" date="2012-05" db="EMBL/GenBank/DDBJ databases">
        <authorList>
            <person name="Krishnakumar V."/>
            <person name="Cheung F."/>
            <person name="Xiao Y."/>
            <person name="Chan A."/>
            <person name="Moskal W.A."/>
            <person name="Town C.D."/>
        </authorList>
    </citation>
    <scope>NUCLEOTIDE SEQUENCE</scope>
</reference>
<keyword evidence="1" id="KW-0812">Transmembrane</keyword>
<organism evidence="2">
    <name type="scientific">Lotus japonicus</name>
    <name type="common">Lotus corniculatus var. japonicus</name>
    <dbReference type="NCBI Taxonomy" id="34305"/>
    <lineage>
        <taxon>Eukaryota</taxon>
        <taxon>Viridiplantae</taxon>
        <taxon>Streptophyta</taxon>
        <taxon>Embryophyta</taxon>
        <taxon>Tracheophyta</taxon>
        <taxon>Spermatophyta</taxon>
        <taxon>Magnoliopsida</taxon>
        <taxon>eudicotyledons</taxon>
        <taxon>Gunneridae</taxon>
        <taxon>Pentapetalae</taxon>
        <taxon>rosids</taxon>
        <taxon>fabids</taxon>
        <taxon>Fabales</taxon>
        <taxon>Fabaceae</taxon>
        <taxon>Papilionoideae</taxon>
        <taxon>50 kb inversion clade</taxon>
        <taxon>NPAAA clade</taxon>
        <taxon>Hologalegina</taxon>
        <taxon>robinioid clade</taxon>
        <taxon>Loteae</taxon>
        <taxon>Lotus</taxon>
    </lineage>
</organism>
<accession>I3SGF0</accession>
<dbReference type="EMBL" id="BT139547">
    <property type="protein sequence ID" value="AFK39342.1"/>
    <property type="molecule type" value="mRNA"/>
</dbReference>
<evidence type="ECO:0000313" key="2">
    <source>
        <dbReference type="EMBL" id="AFK39342.1"/>
    </source>
</evidence>
<feature type="transmembrane region" description="Helical" evidence="1">
    <location>
        <begin position="45"/>
        <end position="65"/>
    </location>
</feature>
<name>I3SGF0_LOTJA</name>
<dbReference type="AlphaFoldDB" id="I3SGF0"/>
<evidence type="ECO:0000256" key="1">
    <source>
        <dbReference type="SAM" id="Phobius"/>
    </source>
</evidence>